<sequence>MKRIIMISSIVLIGGAAYVFAAIEGLTPEKLREILFRWQGAAPAIFVAMHTLRPLTLLPSSLLVFLASLYFDFWTGLMLNIAGLFLNMSLAYFLGKYLGHEWLKSKFPASKKVIMTLNSGSWPLLASVRMVPIFPADLVSYTCGVCSISYLPYITGSVVGSIPGLTVVMAAGTGIRGGELLHLLPLSLIMILLAIWAWRKIIVVRWGNYNLRS</sequence>
<dbReference type="STRING" id="457570.Nther_2299"/>
<dbReference type="FunCoup" id="B2A8I1">
    <property type="interactions" value="31"/>
</dbReference>
<dbReference type="InterPro" id="IPR032816">
    <property type="entry name" value="VTT_dom"/>
</dbReference>
<dbReference type="RefSeq" id="WP_012448715.1">
    <property type="nucleotide sequence ID" value="NC_010718.1"/>
</dbReference>
<keyword evidence="2 6" id="KW-1003">Cell membrane</keyword>
<reference evidence="8 9" key="2">
    <citation type="journal article" date="2011" name="J. Bacteriol.">
        <title>Complete genome sequence of the anaerobic, halophilic alkalithermophile Natranaerobius thermophilus JW/NM-WN-LF.</title>
        <authorList>
            <person name="Zhao B."/>
            <person name="Mesbah N.M."/>
            <person name="Dalin E."/>
            <person name="Goodwin L."/>
            <person name="Nolan M."/>
            <person name="Pitluck S."/>
            <person name="Chertkov O."/>
            <person name="Brettin T.S."/>
            <person name="Han J."/>
            <person name="Larimer F.W."/>
            <person name="Land M.L."/>
            <person name="Hauser L."/>
            <person name="Kyrpides N."/>
            <person name="Wiegel J."/>
        </authorList>
    </citation>
    <scope>NUCLEOTIDE SEQUENCE [LARGE SCALE GENOMIC DNA]</scope>
    <source>
        <strain evidence="9">ATCC BAA-1301 / DSM 18059 / JW/NM-WN-LF</strain>
    </source>
</reference>
<evidence type="ECO:0000313" key="9">
    <source>
        <dbReference type="Proteomes" id="UP000001683"/>
    </source>
</evidence>
<dbReference type="GO" id="GO:0005886">
    <property type="term" value="C:plasma membrane"/>
    <property type="evidence" value="ECO:0007669"/>
    <property type="project" value="UniProtKB-SubCell"/>
</dbReference>
<comment type="subcellular location">
    <subcellularLocation>
        <location evidence="1 6">Cell membrane</location>
        <topology evidence="1 6">Multi-pass membrane protein</topology>
    </subcellularLocation>
</comment>
<evidence type="ECO:0000256" key="2">
    <source>
        <dbReference type="ARBA" id="ARBA00022475"/>
    </source>
</evidence>
<comment type="caution">
    <text evidence="6">Lacks conserved residue(s) required for the propagation of feature annotation.</text>
</comment>
<feature type="transmembrane region" description="Helical" evidence="6">
    <location>
        <begin position="73"/>
        <end position="93"/>
    </location>
</feature>
<keyword evidence="5 6" id="KW-0472">Membrane</keyword>
<feature type="transmembrane region" description="Helical" evidence="6">
    <location>
        <begin position="138"/>
        <end position="160"/>
    </location>
</feature>
<dbReference type="Pfam" id="PF09335">
    <property type="entry name" value="VTT_dom"/>
    <property type="match status" value="1"/>
</dbReference>
<dbReference type="PANTHER" id="PTHR12677:SF59">
    <property type="entry name" value="GOLGI APPARATUS MEMBRANE PROTEIN TVP38-RELATED"/>
    <property type="match status" value="1"/>
</dbReference>
<dbReference type="InParanoid" id="B2A8I1"/>
<reference evidence="8 9" key="1">
    <citation type="submission" date="2008-04" db="EMBL/GenBank/DDBJ databases">
        <title>Complete sequence of chromosome of Natranaerobius thermophilus JW/NM-WN-LF.</title>
        <authorList>
            <consortium name="US DOE Joint Genome Institute"/>
            <person name="Copeland A."/>
            <person name="Lucas S."/>
            <person name="Lapidus A."/>
            <person name="Glavina del Rio T."/>
            <person name="Dalin E."/>
            <person name="Tice H."/>
            <person name="Bruce D."/>
            <person name="Goodwin L."/>
            <person name="Pitluck S."/>
            <person name="Chertkov O."/>
            <person name="Brettin T."/>
            <person name="Detter J.C."/>
            <person name="Han C."/>
            <person name="Kuske C.R."/>
            <person name="Schmutz J."/>
            <person name="Larimer F."/>
            <person name="Land M."/>
            <person name="Hauser L."/>
            <person name="Kyrpides N."/>
            <person name="Lykidis A."/>
            <person name="Mesbah N.M."/>
            <person name="Wiegel J."/>
        </authorList>
    </citation>
    <scope>NUCLEOTIDE SEQUENCE [LARGE SCALE GENOMIC DNA]</scope>
    <source>
        <strain evidence="9">ATCC BAA-1301 / DSM 18059 / JW/NM-WN-LF</strain>
    </source>
</reference>
<dbReference type="HOGENOM" id="CLU_038944_8_2_9"/>
<dbReference type="Proteomes" id="UP000001683">
    <property type="component" value="Chromosome"/>
</dbReference>
<evidence type="ECO:0000259" key="7">
    <source>
        <dbReference type="Pfam" id="PF09335"/>
    </source>
</evidence>
<dbReference type="AlphaFoldDB" id="B2A8I1"/>
<feature type="domain" description="VTT" evidence="7">
    <location>
        <begin position="58"/>
        <end position="172"/>
    </location>
</feature>
<evidence type="ECO:0000256" key="6">
    <source>
        <dbReference type="RuleBase" id="RU366058"/>
    </source>
</evidence>
<evidence type="ECO:0000256" key="3">
    <source>
        <dbReference type="ARBA" id="ARBA00022692"/>
    </source>
</evidence>
<dbReference type="KEGG" id="nth:Nther_2299"/>
<evidence type="ECO:0000256" key="4">
    <source>
        <dbReference type="ARBA" id="ARBA00022989"/>
    </source>
</evidence>
<keyword evidence="3 6" id="KW-0812">Transmembrane</keyword>
<organism evidence="8 9">
    <name type="scientific">Natranaerobius thermophilus (strain ATCC BAA-1301 / DSM 18059 / JW/NM-WN-LF)</name>
    <dbReference type="NCBI Taxonomy" id="457570"/>
    <lineage>
        <taxon>Bacteria</taxon>
        <taxon>Bacillati</taxon>
        <taxon>Bacillota</taxon>
        <taxon>Clostridia</taxon>
        <taxon>Natranaerobiales</taxon>
        <taxon>Natranaerobiaceae</taxon>
        <taxon>Natranaerobius</taxon>
    </lineage>
</organism>
<keyword evidence="9" id="KW-1185">Reference proteome</keyword>
<evidence type="ECO:0000256" key="1">
    <source>
        <dbReference type="ARBA" id="ARBA00004651"/>
    </source>
</evidence>
<name>B2A8I1_NATTJ</name>
<dbReference type="InterPro" id="IPR015414">
    <property type="entry name" value="TMEM64"/>
</dbReference>
<evidence type="ECO:0000256" key="5">
    <source>
        <dbReference type="ARBA" id="ARBA00023136"/>
    </source>
</evidence>
<proteinExistence type="inferred from homology"/>
<gene>
    <name evidence="8" type="ordered locus">Nther_2299</name>
</gene>
<evidence type="ECO:0000313" key="8">
    <source>
        <dbReference type="EMBL" id="ACB85865.1"/>
    </source>
</evidence>
<keyword evidence="4 6" id="KW-1133">Transmembrane helix</keyword>
<feature type="transmembrane region" description="Helical" evidence="6">
    <location>
        <begin position="180"/>
        <end position="198"/>
    </location>
</feature>
<dbReference type="PANTHER" id="PTHR12677">
    <property type="entry name" value="GOLGI APPARATUS MEMBRANE PROTEIN TVP38-RELATED"/>
    <property type="match status" value="1"/>
</dbReference>
<comment type="similarity">
    <text evidence="6">Belongs to the TVP38/TMEM64 family.</text>
</comment>
<dbReference type="eggNOG" id="COG0398">
    <property type="taxonomic scope" value="Bacteria"/>
</dbReference>
<dbReference type="EMBL" id="CP001034">
    <property type="protein sequence ID" value="ACB85865.1"/>
    <property type="molecule type" value="Genomic_DNA"/>
</dbReference>
<protein>
    <recommendedName>
        <fullName evidence="6">TVP38/TMEM64 family membrane protein</fullName>
    </recommendedName>
</protein>
<dbReference type="OrthoDB" id="9812980at2"/>
<accession>B2A8I1</accession>